<proteinExistence type="predicted"/>
<name>A0A0F9G1K9_9ZZZZ</name>
<dbReference type="AlphaFoldDB" id="A0A0F9G1K9"/>
<gene>
    <name evidence="1" type="ORF">LCGC14_2237290</name>
</gene>
<comment type="caution">
    <text evidence="1">The sequence shown here is derived from an EMBL/GenBank/DDBJ whole genome shotgun (WGS) entry which is preliminary data.</text>
</comment>
<protein>
    <submittedName>
        <fullName evidence="1">Uncharacterized protein</fullName>
    </submittedName>
</protein>
<reference evidence="1" key="1">
    <citation type="journal article" date="2015" name="Nature">
        <title>Complex archaea that bridge the gap between prokaryotes and eukaryotes.</title>
        <authorList>
            <person name="Spang A."/>
            <person name="Saw J.H."/>
            <person name="Jorgensen S.L."/>
            <person name="Zaremba-Niedzwiedzka K."/>
            <person name="Martijn J."/>
            <person name="Lind A.E."/>
            <person name="van Eijk R."/>
            <person name="Schleper C."/>
            <person name="Guy L."/>
            <person name="Ettema T.J."/>
        </authorList>
    </citation>
    <scope>NUCLEOTIDE SEQUENCE</scope>
</reference>
<organism evidence="1">
    <name type="scientific">marine sediment metagenome</name>
    <dbReference type="NCBI Taxonomy" id="412755"/>
    <lineage>
        <taxon>unclassified sequences</taxon>
        <taxon>metagenomes</taxon>
        <taxon>ecological metagenomes</taxon>
    </lineage>
</organism>
<feature type="non-terminal residue" evidence="1">
    <location>
        <position position="32"/>
    </location>
</feature>
<evidence type="ECO:0000313" key="1">
    <source>
        <dbReference type="EMBL" id="KKL57252.1"/>
    </source>
</evidence>
<sequence length="32" mass="3646">MADRILSWYIENPKNTGSEGATYILDRSYALP</sequence>
<dbReference type="EMBL" id="LAZR01030227">
    <property type="protein sequence ID" value="KKL57252.1"/>
    <property type="molecule type" value="Genomic_DNA"/>
</dbReference>
<accession>A0A0F9G1K9</accession>